<keyword evidence="5" id="KW-0315">Glutamine amidotransferase</keyword>
<dbReference type="GO" id="GO:0019172">
    <property type="term" value="F:glyoxalase III activity"/>
    <property type="evidence" value="ECO:0007669"/>
    <property type="project" value="TreeGrafter"/>
</dbReference>
<dbReference type="PANTHER" id="PTHR48094:SF11">
    <property type="entry name" value="GLUTATHIONE-INDEPENDENT GLYOXALASE HSP31-RELATED"/>
    <property type="match status" value="1"/>
</dbReference>
<evidence type="ECO:0000256" key="1">
    <source>
        <dbReference type="ARBA" id="ARBA00023016"/>
    </source>
</evidence>
<evidence type="ECO:0000313" key="5">
    <source>
        <dbReference type="EMBL" id="TDC72166.1"/>
    </source>
</evidence>
<dbReference type="OrthoDB" id="9792284at2"/>
<sequence>MPKVLFALTSHGRLGDTGRPTGFYVPEVAHPAEVFRKAGWDIALVSVAGGEPPRDGVKEGDTVSAMFLEEYAGELKNTPTADGLDPTDYDAIYFAGGHGTMWDFPQATELGALAAAIYERGGAVAAVCHGPSALLAVELSDGSPIVRGRLVSAFTNEEEAAVGLESVVPFLLESSLEQKGATMSKGKNFAEHAVADGRLVTGQNPASAAKVAELVLRQIPAT</sequence>
<dbReference type="Proteomes" id="UP000295345">
    <property type="component" value="Unassembled WGS sequence"/>
</dbReference>
<dbReference type="Gene3D" id="3.40.50.880">
    <property type="match status" value="1"/>
</dbReference>
<dbReference type="CDD" id="cd03141">
    <property type="entry name" value="GATase1_Hsp31_like"/>
    <property type="match status" value="1"/>
</dbReference>
<dbReference type="InterPro" id="IPR002818">
    <property type="entry name" value="DJ-1/PfpI"/>
</dbReference>
<keyword evidence="5" id="KW-0808">Transferase</keyword>
<evidence type="ECO:0000256" key="2">
    <source>
        <dbReference type="ARBA" id="ARBA00023239"/>
    </source>
</evidence>
<comment type="caution">
    <text evidence="5">The sequence shown here is derived from an EMBL/GenBank/DDBJ whole genome shotgun (WGS) entry which is preliminary data.</text>
</comment>
<feature type="domain" description="DJ-1/PfpI" evidence="4">
    <location>
        <begin position="27"/>
        <end position="217"/>
    </location>
</feature>
<organism evidence="5 6">
    <name type="scientific">Streptomyces hainanensis</name>
    <dbReference type="NCBI Taxonomy" id="402648"/>
    <lineage>
        <taxon>Bacteria</taxon>
        <taxon>Bacillati</taxon>
        <taxon>Actinomycetota</taxon>
        <taxon>Actinomycetes</taxon>
        <taxon>Kitasatosporales</taxon>
        <taxon>Streptomycetaceae</taxon>
        <taxon>Streptomyces</taxon>
    </lineage>
</organism>
<evidence type="ECO:0000259" key="4">
    <source>
        <dbReference type="Pfam" id="PF01965"/>
    </source>
</evidence>
<dbReference type="AlphaFoldDB" id="A0A4R4T871"/>
<keyword evidence="6" id="KW-1185">Reference proteome</keyword>
<keyword evidence="2" id="KW-0456">Lyase</keyword>
<evidence type="ECO:0000313" key="6">
    <source>
        <dbReference type="Proteomes" id="UP000295345"/>
    </source>
</evidence>
<evidence type="ECO:0000256" key="3">
    <source>
        <dbReference type="ARBA" id="ARBA00038493"/>
    </source>
</evidence>
<comment type="similarity">
    <text evidence="3">Belongs to the peptidase C56 family. HSP31-like subfamily.</text>
</comment>
<dbReference type="SUPFAM" id="SSF52317">
    <property type="entry name" value="Class I glutamine amidotransferase-like"/>
    <property type="match status" value="1"/>
</dbReference>
<dbReference type="GO" id="GO:0016740">
    <property type="term" value="F:transferase activity"/>
    <property type="evidence" value="ECO:0007669"/>
    <property type="project" value="UniProtKB-KW"/>
</dbReference>
<dbReference type="GO" id="GO:0005737">
    <property type="term" value="C:cytoplasm"/>
    <property type="evidence" value="ECO:0007669"/>
    <property type="project" value="TreeGrafter"/>
</dbReference>
<dbReference type="PANTHER" id="PTHR48094">
    <property type="entry name" value="PROTEIN/NUCLEIC ACID DEGLYCASE DJ-1-RELATED"/>
    <property type="match status" value="1"/>
</dbReference>
<proteinExistence type="inferred from homology"/>
<dbReference type="InterPro" id="IPR029062">
    <property type="entry name" value="Class_I_gatase-like"/>
</dbReference>
<dbReference type="GO" id="GO:0019243">
    <property type="term" value="P:methylglyoxal catabolic process to D-lactate via S-lactoyl-glutathione"/>
    <property type="evidence" value="ECO:0007669"/>
    <property type="project" value="TreeGrafter"/>
</dbReference>
<accession>A0A4R4T871</accession>
<keyword evidence="1" id="KW-0346">Stress response</keyword>
<dbReference type="RefSeq" id="WP_132819942.1">
    <property type="nucleotide sequence ID" value="NZ_SMKI01000261.1"/>
</dbReference>
<gene>
    <name evidence="5" type="ORF">E1283_22540</name>
</gene>
<dbReference type="EMBL" id="SMKI01000261">
    <property type="protein sequence ID" value="TDC72166.1"/>
    <property type="molecule type" value="Genomic_DNA"/>
</dbReference>
<protein>
    <submittedName>
        <fullName evidence="5">Type 1 glutamine amidotransferase domain-containing protein</fullName>
    </submittedName>
</protein>
<name>A0A4R4T871_9ACTN</name>
<dbReference type="InterPro" id="IPR050325">
    <property type="entry name" value="Prot/Nucl_acid_deglycase"/>
</dbReference>
<reference evidence="5 6" key="1">
    <citation type="submission" date="2019-03" db="EMBL/GenBank/DDBJ databases">
        <title>Draft genome sequences of novel Actinobacteria.</title>
        <authorList>
            <person name="Sahin N."/>
            <person name="Ay H."/>
            <person name="Saygin H."/>
        </authorList>
    </citation>
    <scope>NUCLEOTIDE SEQUENCE [LARGE SCALE GENOMIC DNA]</scope>
    <source>
        <strain evidence="5 6">DSM 41900</strain>
    </source>
</reference>
<dbReference type="Pfam" id="PF01965">
    <property type="entry name" value="DJ-1_PfpI"/>
    <property type="match status" value="1"/>
</dbReference>